<evidence type="ECO:0000313" key="3">
    <source>
        <dbReference type="EMBL" id="QBQ36432.1"/>
    </source>
</evidence>
<dbReference type="AlphaFoldDB" id="A0A4P7BE99"/>
<organism evidence="2 5">
    <name type="scientific">Pseudoduganella plicata</name>
    <dbReference type="NCBI Taxonomy" id="321984"/>
    <lineage>
        <taxon>Bacteria</taxon>
        <taxon>Pseudomonadati</taxon>
        <taxon>Pseudomonadota</taxon>
        <taxon>Betaproteobacteria</taxon>
        <taxon>Burkholderiales</taxon>
        <taxon>Oxalobacteraceae</taxon>
        <taxon>Telluria group</taxon>
        <taxon>Pseudoduganella</taxon>
    </lineage>
</organism>
<keyword evidence="1" id="KW-0812">Transmembrane</keyword>
<evidence type="ECO:0000256" key="1">
    <source>
        <dbReference type="SAM" id="Phobius"/>
    </source>
</evidence>
<keyword evidence="1" id="KW-1133">Transmembrane helix</keyword>
<name>A0A4P7BE99_9BURK</name>
<reference evidence="3 4" key="2">
    <citation type="submission" date="2019-03" db="EMBL/GenBank/DDBJ databases">
        <title>Draft Genome Sequences of Six Type Strains of the Genus Massilia.</title>
        <authorList>
            <person name="Miess H."/>
            <person name="Frediansyhah A."/>
            <person name="Gross H."/>
        </authorList>
    </citation>
    <scope>NUCLEOTIDE SEQUENCE [LARGE SCALE GENOMIC DNA]</scope>
    <source>
        <strain evidence="3 4">DSM 17505</strain>
    </source>
</reference>
<protein>
    <recommendedName>
        <fullName evidence="6">DUF5666 domain-containing protein</fullName>
    </recommendedName>
</protein>
<evidence type="ECO:0000313" key="5">
    <source>
        <dbReference type="Proteomes" id="UP000619512"/>
    </source>
</evidence>
<keyword evidence="1" id="KW-0472">Membrane</keyword>
<feature type="transmembrane region" description="Helical" evidence="1">
    <location>
        <begin position="7"/>
        <end position="30"/>
    </location>
</feature>
<dbReference type="RefSeq" id="WP_134384713.1">
    <property type="nucleotide sequence ID" value="NZ_BMWW01000001.1"/>
</dbReference>
<gene>
    <name evidence="3" type="ORF">E1742_09865</name>
    <name evidence="2" type="ORF">GCM10007388_04910</name>
</gene>
<dbReference type="Proteomes" id="UP000619512">
    <property type="component" value="Unassembled WGS sequence"/>
</dbReference>
<feature type="transmembrane region" description="Helical" evidence="1">
    <location>
        <begin position="42"/>
        <end position="60"/>
    </location>
</feature>
<evidence type="ECO:0000313" key="2">
    <source>
        <dbReference type="EMBL" id="GGY75442.1"/>
    </source>
</evidence>
<reference evidence="2" key="3">
    <citation type="submission" date="2022-12" db="EMBL/GenBank/DDBJ databases">
        <authorList>
            <person name="Sun Q."/>
            <person name="Kim S."/>
        </authorList>
    </citation>
    <scope>NUCLEOTIDE SEQUENCE</scope>
    <source>
        <strain evidence="2">KCTC 12344</strain>
    </source>
</reference>
<dbReference type="Proteomes" id="UP000294359">
    <property type="component" value="Chromosome"/>
</dbReference>
<feature type="transmembrane region" description="Helical" evidence="1">
    <location>
        <begin position="81"/>
        <end position="104"/>
    </location>
</feature>
<dbReference type="EMBL" id="BMWW01000001">
    <property type="protein sequence ID" value="GGY75442.1"/>
    <property type="molecule type" value="Genomic_DNA"/>
</dbReference>
<accession>A0A4P7BE99</accession>
<sequence length="190" mass="20888">MKTIARIVFVIGVFLAWVLPLAAVPFVNIMPYLFSSTFGERFLISLATTALLAVCWWFACNDGNRRSLVSPRRARKDALNLALGTVAVTCIPAILGANVLGIFVTGLKNQPVRHTLEVVDITEKTRKEPRTRWELACARSEARFEVVLADKMLAVPAVQVGSRVTLSGRRNFVGTYVEQVAVTPKAEPTC</sequence>
<proteinExistence type="predicted"/>
<reference evidence="2" key="1">
    <citation type="journal article" date="2014" name="Int. J. Syst. Evol. Microbiol.">
        <title>Complete genome sequence of Corynebacterium casei LMG S-19264T (=DSM 44701T), isolated from a smear-ripened cheese.</title>
        <authorList>
            <consortium name="US DOE Joint Genome Institute (JGI-PGF)"/>
            <person name="Walter F."/>
            <person name="Albersmeier A."/>
            <person name="Kalinowski J."/>
            <person name="Ruckert C."/>
        </authorList>
    </citation>
    <scope>NUCLEOTIDE SEQUENCE</scope>
    <source>
        <strain evidence="2">KCTC 12344</strain>
    </source>
</reference>
<dbReference type="EMBL" id="CP038026">
    <property type="protein sequence ID" value="QBQ36432.1"/>
    <property type="molecule type" value="Genomic_DNA"/>
</dbReference>
<evidence type="ECO:0000313" key="4">
    <source>
        <dbReference type="Proteomes" id="UP000294359"/>
    </source>
</evidence>
<evidence type="ECO:0008006" key="6">
    <source>
        <dbReference type="Google" id="ProtNLM"/>
    </source>
</evidence>
<keyword evidence="4" id="KW-1185">Reference proteome</keyword>